<organism evidence="2 3">
    <name type="scientific">Pseudoalteromonas luteoviolacea CPMOR-1</name>
    <dbReference type="NCBI Taxonomy" id="1365248"/>
    <lineage>
        <taxon>Bacteria</taxon>
        <taxon>Pseudomonadati</taxon>
        <taxon>Pseudomonadota</taxon>
        <taxon>Gammaproteobacteria</taxon>
        <taxon>Alteromonadales</taxon>
        <taxon>Pseudoalteromonadaceae</taxon>
        <taxon>Pseudoalteromonas</taxon>
    </lineage>
</organism>
<keyword evidence="1" id="KW-0812">Transmembrane</keyword>
<dbReference type="AlphaFoldDB" id="A0A167I054"/>
<keyword evidence="1" id="KW-1133">Transmembrane helix</keyword>
<proteinExistence type="predicted"/>
<evidence type="ECO:0000256" key="1">
    <source>
        <dbReference type="SAM" id="Phobius"/>
    </source>
</evidence>
<dbReference type="Proteomes" id="UP000076486">
    <property type="component" value="Unassembled WGS sequence"/>
</dbReference>
<sequence>MKSVNGEFIQGTAKQDSRLKKFGVRAGAGAMALMGSASAWANAGDPVKDQINTAVSTGQANYTLVVVGVIALCAISFGLGLLAKRLSN</sequence>
<feature type="transmembrane region" description="Helical" evidence="1">
    <location>
        <begin position="61"/>
        <end position="83"/>
    </location>
</feature>
<dbReference type="PATRIC" id="fig|1365248.3.peg.4882"/>
<evidence type="ECO:0000313" key="3">
    <source>
        <dbReference type="Proteomes" id="UP000076486"/>
    </source>
</evidence>
<protein>
    <submittedName>
        <fullName evidence="2">Uncharacterized protein</fullName>
    </submittedName>
</protein>
<feature type="transmembrane region" description="Helical" evidence="1">
    <location>
        <begin position="22"/>
        <end position="41"/>
    </location>
</feature>
<gene>
    <name evidence="2" type="ORF">N473_04690</name>
</gene>
<comment type="caution">
    <text evidence="2">The sequence shown here is derived from an EMBL/GenBank/DDBJ whole genome shotgun (WGS) entry which is preliminary data.</text>
</comment>
<evidence type="ECO:0000313" key="2">
    <source>
        <dbReference type="EMBL" id="KZN58735.1"/>
    </source>
</evidence>
<reference evidence="2 3" key="1">
    <citation type="submission" date="2013-07" db="EMBL/GenBank/DDBJ databases">
        <title>Comparative Genomic and Metabolomic Analysis of Twelve Strains of Pseudoalteromonas luteoviolacea.</title>
        <authorList>
            <person name="Vynne N.G."/>
            <person name="Mansson M."/>
            <person name="Gram L."/>
        </authorList>
    </citation>
    <scope>NUCLEOTIDE SEQUENCE [LARGE SCALE GENOMIC DNA]</scope>
    <source>
        <strain evidence="2 3">CPMOR-1</strain>
    </source>
</reference>
<keyword evidence="1" id="KW-0472">Membrane</keyword>
<dbReference type="EMBL" id="AUYC01000073">
    <property type="protein sequence ID" value="KZN58735.1"/>
    <property type="molecule type" value="Genomic_DNA"/>
</dbReference>
<name>A0A167I054_9GAMM</name>
<dbReference type="RefSeq" id="WP_063369973.1">
    <property type="nucleotide sequence ID" value="NZ_AUYC01000073.1"/>
</dbReference>
<accession>A0A167I054</accession>